<gene>
    <name evidence="1" type="ORF">lpari_00227</name>
</gene>
<sequence>MVTPHNDKVNLFVGEVILAFKPELFDLSLKQRDGVGNLQVNNVRYSAMRTKLGSSSTSMNANESAISQGSKCGLSNTCCVKIMLNTLNKAGTPLDELQLLYCTQLAIKTNQLTLDSQKELFRSIQLSKKEPDQTYPSFLYALSISVREQYSLNGFRYWLRPCFLFHVTLELKSIFLLLH</sequence>
<comment type="caution">
    <text evidence="1">The sequence shown here is derived from an EMBL/GenBank/DDBJ whole genome shotgun (WGS) entry which is preliminary data.</text>
</comment>
<protein>
    <submittedName>
        <fullName evidence="1">Uncharacterized protein</fullName>
    </submittedName>
</protein>
<accession>A0A1E5JWB9</accession>
<reference evidence="1 2" key="1">
    <citation type="submission" date="2016-02" db="EMBL/GenBank/DDBJ databases">
        <title>Secondary metabolites in Legionella.</title>
        <authorList>
            <person name="Tobias N.J."/>
            <person name="Bode H.B."/>
        </authorList>
    </citation>
    <scope>NUCLEOTIDE SEQUENCE [LARGE SCALE GENOMIC DNA]</scope>
    <source>
        <strain evidence="1 2">DSM 19216</strain>
    </source>
</reference>
<dbReference type="PATRIC" id="fig|45071.6.peg.1492"/>
<organism evidence="1 2">
    <name type="scientific">Legionella parisiensis</name>
    <dbReference type="NCBI Taxonomy" id="45071"/>
    <lineage>
        <taxon>Bacteria</taxon>
        <taxon>Pseudomonadati</taxon>
        <taxon>Pseudomonadota</taxon>
        <taxon>Gammaproteobacteria</taxon>
        <taxon>Legionellales</taxon>
        <taxon>Legionellaceae</taxon>
        <taxon>Legionella</taxon>
    </lineage>
</organism>
<dbReference type="Proteomes" id="UP000095229">
    <property type="component" value="Unassembled WGS sequence"/>
</dbReference>
<evidence type="ECO:0000313" key="2">
    <source>
        <dbReference type="Proteomes" id="UP000095229"/>
    </source>
</evidence>
<dbReference type="RefSeq" id="WP_058517274.1">
    <property type="nucleotide sequence ID" value="NZ_CAAAIE010000005.1"/>
</dbReference>
<dbReference type="AlphaFoldDB" id="A0A1E5JWB9"/>
<proteinExistence type="predicted"/>
<keyword evidence="2" id="KW-1185">Reference proteome</keyword>
<dbReference type="STRING" id="45071.Lpar_1388"/>
<name>A0A1E5JWB9_9GAMM</name>
<evidence type="ECO:0000313" key="1">
    <source>
        <dbReference type="EMBL" id="OEH48827.1"/>
    </source>
</evidence>
<dbReference type="EMBL" id="LSOG01000004">
    <property type="protein sequence ID" value="OEH48827.1"/>
    <property type="molecule type" value="Genomic_DNA"/>
</dbReference>